<dbReference type="OrthoDB" id="377346at2759"/>
<feature type="region of interest" description="Disordered" evidence="9">
    <location>
        <begin position="108"/>
        <end position="327"/>
    </location>
</feature>
<feature type="compositionally biased region" description="Low complexity" evidence="9">
    <location>
        <begin position="7"/>
        <end position="20"/>
    </location>
</feature>
<feature type="compositionally biased region" description="Low complexity" evidence="9">
    <location>
        <begin position="383"/>
        <end position="398"/>
    </location>
</feature>
<dbReference type="PROSITE" id="PS50011">
    <property type="entry name" value="PROTEIN_KINASE_DOM"/>
    <property type="match status" value="1"/>
</dbReference>
<evidence type="ECO:0000259" key="10">
    <source>
        <dbReference type="PROSITE" id="PS50011"/>
    </source>
</evidence>
<evidence type="ECO:0000256" key="7">
    <source>
        <dbReference type="PIRSR" id="PIRSR630616-2"/>
    </source>
</evidence>
<evidence type="ECO:0000256" key="8">
    <source>
        <dbReference type="PIRSR" id="PIRSR630616-3"/>
    </source>
</evidence>
<dbReference type="PANTHER" id="PTHR24350">
    <property type="entry name" value="SERINE/THREONINE-PROTEIN KINASE IAL-RELATED"/>
    <property type="match status" value="1"/>
</dbReference>
<organism evidence="11 12">
    <name type="scientific">Edaphochlamys debaryana</name>
    <dbReference type="NCBI Taxonomy" id="47281"/>
    <lineage>
        <taxon>Eukaryota</taxon>
        <taxon>Viridiplantae</taxon>
        <taxon>Chlorophyta</taxon>
        <taxon>core chlorophytes</taxon>
        <taxon>Chlorophyceae</taxon>
        <taxon>CS clade</taxon>
        <taxon>Chlamydomonadales</taxon>
        <taxon>Chlamydomonadales incertae sedis</taxon>
        <taxon>Edaphochlamys</taxon>
    </lineage>
</organism>
<feature type="compositionally biased region" description="Low complexity" evidence="9">
    <location>
        <begin position="28"/>
        <end position="38"/>
    </location>
</feature>
<feature type="domain" description="Protein kinase" evidence="10">
    <location>
        <begin position="691"/>
        <end position="959"/>
    </location>
</feature>
<dbReference type="GO" id="GO:0004674">
    <property type="term" value="F:protein serine/threonine kinase activity"/>
    <property type="evidence" value="ECO:0007669"/>
    <property type="project" value="UniProtKB-KW"/>
</dbReference>
<feature type="compositionally biased region" description="Low complexity" evidence="9">
    <location>
        <begin position="550"/>
        <end position="577"/>
    </location>
</feature>
<feature type="compositionally biased region" description="Low complexity" evidence="9">
    <location>
        <begin position="614"/>
        <end position="640"/>
    </location>
</feature>
<feature type="binding site" evidence="7">
    <location>
        <position position="833"/>
    </location>
    <ligand>
        <name>ATP</name>
        <dbReference type="ChEBI" id="CHEBI:30616"/>
    </ligand>
</feature>
<feature type="binding site" evidence="7">
    <location>
        <position position="720"/>
    </location>
    <ligand>
        <name>ATP</name>
        <dbReference type="ChEBI" id="CHEBI:30616"/>
    </ligand>
</feature>
<dbReference type="EMBL" id="JAEHOE010000118">
    <property type="protein sequence ID" value="KAG2486070.1"/>
    <property type="molecule type" value="Genomic_DNA"/>
</dbReference>
<evidence type="ECO:0000313" key="11">
    <source>
        <dbReference type="EMBL" id="KAG2486070.1"/>
    </source>
</evidence>
<dbReference type="SMART" id="SM00220">
    <property type="entry name" value="S_TKc"/>
    <property type="match status" value="1"/>
</dbReference>
<feature type="compositionally biased region" description="Low complexity" evidence="9">
    <location>
        <begin position="445"/>
        <end position="456"/>
    </location>
</feature>
<evidence type="ECO:0000313" key="12">
    <source>
        <dbReference type="Proteomes" id="UP000612055"/>
    </source>
</evidence>
<sequence length="972" mass="98081">MYGPLDSPSGSTSGTPKGPSCTGGGHGEAPPSAAGAHPHPSPRSPLGRQSSHNMQLPSPLCTATATPLARHLANRALRKAGDASPVSLPSLTGGGATKVRDMAHGVIGGGALSTGPPTLSLTVPDGPDGAPRPPGASTSPKGGSPRVRRATTMDIPPGTGPGGAPDLSPTASAELGAVGLGSGNTSAPISPSASAGNLSALGATSGPAGPATGPGTERFQRVQSLQHTSSAAPGAGSGHHSQPYQHSHLHPGSPFHTSHADASAHLASAPPYHDPPKPRHSINGPLFTSASARYEDSSPSLASPLGAPSDGALPGGASSRPLPGPLLSPQRQALLQRERTPDYRRRSEMAIAVGGVQPPETPLPKLRVAATVAASVAAEHAAGSGVSPAPASPSASAGQHMGSSELSATIPEEGEGGEGQSIGGQAAAAGGVSPRIASPAPPFATAPAAASPSRALSQRHRQQAQREQGESEEPAAASEDLLPTKPEPLRLPHAAAGSSRNALSPVVSAAGGAGADALPSLAPAVSSPKLQSPRDLAGPGPVSQPLNVLSPSAVAAAAAAPAAPAAAVSPAPAAALSPQPPPRPAFTAPKPAPPAAPSPTPTASQPAGRPPVAPSASSSAAPAPAASAASAAAAPGKASPVQRTPAPAPKVPTPAGPFQARPVPHDGLLHLSPGAPPAMRRPVSAWGVSDYKIVRKLYAGYASSVYKATCNASETDVVLKAYNLMGLSAFLRHQVLRELDIHSRLQHPSIVHLIAAFKEGDILVLVQEYVRGGSLDRVRRKLGGRMTEFQAMHLVLLPLLNVLGHLHGRGIIHRDIKPENLLFTEDWQLKVCDYGVSICLTEERAVTRTGSREYMAPEVNICPLKRGPDDNKDNTGLAYSPAVDVWSLGALMYELLVGFTPFPGGPPAMKDANGNPPAAKALAFPGGVSGEARAFVTSCLELHPGDRPTVQQLLAHPWIVRSLEQDVPKPAV</sequence>
<feature type="active site" description="Proton acceptor" evidence="6">
    <location>
        <position position="815"/>
    </location>
</feature>
<dbReference type="InterPro" id="IPR030616">
    <property type="entry name" value="Aur-like"/>
</dbReference>
<comment type="caution">
    <text evidence="11">The sequence shown here is derived from an EMBL/GenBank/DDBJ whole genome shotgun (WGS) entry which is preliminary data.</text>
</comment>
<evidence type="ECO:0000256" key="5">
    <source>
        <dbReference type="ARBA" id="ARBA00022840"/>
    </source>
</evidence>
<feature type="region of interest" description="Disordered" evidence="9">
    <location>
        <begin position="1"/>
        <end position="62"/>
    </location>
</feature>
<keyword evidence="12" id="KW-1185">Reference proteome</keyword>
<name>A0A836BRD5_9CHLO</name>
<feature type="region of interest" description="Disordered" evidence="9">
    <location>
        <begin position="383"/>
        <end position="659"/>
    </location>
</feature>
<reference evidence="11" key="1">
    <citation type="journal article" date="2020" name="bioRxiv">
        <title>Comparative genomics of Chlamydomonas.</title>
        <authorList>
            <person name="Craig R.J."/>
            <person name="Hasan A.R."/>
            <person name="Ness R.W."/>
            <person name="Keightley P.D."/>
        </authorList>
    </citation>
    <scope>NUCLEOTIDE SEQUENCE</scope>
    <source>
        <strain evidence="11">CCAP 11/70</strain>
    </source>
</reference>
<feature type="compositionally biased region" description="Low complexity" evidence="9">
    <location>
        <begin position="192"/>
        <end position="216"/>
    </location>
</feature>
<keyword evidence="5 7" id="KW-0067">ATP-binding</keyword>
<dbReference type="InterPro" id="IPR000719">
    <property type="entry name" value="Prot_kinase_dom"/>
</dbReference>
<dbReference type="AlphaFoldDB" id="A0A836BRD5"/>
<evidence type="ECO:0000256" key="6">
    <source>
        <dbReference type="PIRSR" id="PIRSR630616-1"/>
    </source>
</evidence>
<feature type="binding site" evidence="7">
    <location>
        <begin position="819"/>
        <end position="820"/>
    </location>
    <ligand>
        <name>ATP</name>
        <dbReference type="ChEBI" id="CHEBI:30616"/>
    </ligand>
</feature>
<proteinExistence type="predicted"/>
<dbReference type="SUPFAM" id="SSF56112">
    <property type="entry name" value="Protein kinase-like (PK-like)"/>
    <property type="match status" value="1"/>
</dbReference>
<evidence type="ECO:0000256" key="2">
    <source>
        <dbReference type="ARBA" id="ARBA00022679"/>
    </source>
</evidence>
<feature type="compositionally biased region" description="Polar residues" evidence="9">
    <location>
        <begin position="221"/>
        <end position="231"/>
    </location>
</feature>
<keyword evidence="3 7" id="KW-0547">Nucleotide-binding</keyword>
<dbReference type="FunFam" id="1.10.510.10:FF:000813">
    <property type="entry name" value="Aurora-like kinase"/>
    <property type="match status" value="1"/>
</dbReference>
<evidence type="ECO:0000256" key="9">
    <source>
        <dbReference type="SAM" id="MobiDB-lite"/>
    </source>
</evidence>
<feature type="compositionally biased region" description="Pro residues" evidence="9">
    <location>
        <begin position="578"/>
        <end position="600"/>
    </location>
</feature>
<protein>
    <recommendedName>
        <fullName evidence="10">Protein kinase domain-containing protein</fullName>
    </recommendedName>
</protein>
<feature type="compositionally biased region" description="Low complexity" evidence="9">
    <location>
        <begin position="256"/>
        <end position="269"/>
    </location>
</feature>
<feature type="compositionally biased region" description="Polar residues" evidence="9">
    <location>
        <begin position="47"/>
        <end position="62"/>
    </location>
</feature>
<dbReference type="Pfam" id="PF00069">
    <property type="entry name" value="Pkinase"/>
    <property type="match status" value="1"/>
</dbReference>
<feature type="compositionally biased region" description="Low complexity" evidence="9">
    <location>
        <begin position="297"/>
        <end position="327"/>
    </location>
</feature>
<dbReference type="InterPro" id="IPR008271">
    <property type="entry name" value="Ser/Thr_kinase_AS"/>
</dbReference>
<dbReference type="Proteomes" id="UP000612055">
    <property type="component" value="Unassembled WGS sequence"/>
</dbReference>
<keyword evidence="1" id="KW-0723">Serine/threonine-protein kinase</keyword>
<evidence type="ECO:0000256" key="3">
    <source>
        <dbReference type="ARBA" id="ARBA00022741"/>
    </source>
</evidence>
<dbReference type="InterPro" id="IPR011009">
    <property type="entry name" value="Kinase-like_dom_sf"/>
</dbReference>
<evidence type="ECO:0000256" key="4">
    <source>
        <dbReference type="ARBA" id="ARBA00022777"/>
    </source>
</evidence>
<dbReference type="PROSITE" id="PS00108">
    <property type="entry name" value="PROTEIN_KINASE_ST"/>
    <property type="match status" value="1"/>
</dbReference>
<keyword evidence="4" id="KW-0418">Kinase</keyword>
<gene>
    <name evidence="11" type="ORF">HYH03_015276</name>
</gene>
<dbReference type="Gene3D" id="1.10.510.10">
    <property type="entry name" value="Transferase(Phosphotransferase) domain 1"/>
    <property type="match status" value="1"/>
</dbReference>
<accession>A0A836BRD5</accession>
<dbReference type="GO" id="GO:0005524">
    <property type="term" value="F:ATP binding"/>
    <property type="evidence" value="ECO:0007669"/>
    <property type="project" value="UniProtKB-KW"/>
</dbReference>
<feature type="cross-link" description="Glycyl lysine isopeptide (Lys-Gly) (interchain with G-Cter in SUMO2)" evidence="8">
    <location>
        <position position="817"/>
    </location>
</feature>
<feature type="compositionally biased region" description="Pro residues" evidence="9">
    <location>
        <begin position="646"/>
        <end position="655"/>
    </location>
</feature>
<feature type="compositionally biased region" description="Low complexity" evidence="9">
    <location>
        <begin position="502"/>
        <end position="524"/>
    </location>
</feature>
<evidence type="ECO:0000256" key="1">
    <source>
        <dbReference type="ARBA" id="ARBA00022527"/>
    </source>
</evidence>
<keyword evidence="2" id="KW-0808">Transferase</keyword>